<feature type="domain" description="FAS1" evidence="3">
    <location>
        <begin position="138"/>
        <end position="276"/>
    </location>
</feature>
<dbReference type="SUPFAM" id="SSF82153">
    <property type="entry name" value="FAS1 domain"/>
    <property type="match status" value="2"/>
</dbReference>
<organism evidence="4 5">
    <name type="scientific">Lachnellula occidentalis</name>
    <dbReference type="NCBI Taxonomy" id="215460"/>
    <lineage>
        <taxon>Eukaryota</taxon>
        <taxon>Fungi</taxon>
        <taxon>Dikarya</taxon>
        <taxon>Ascomycota</taxon>
        <taxon>Pezizomycotina</taxon>
        <taxon>Leotiomycetes</taxon>
        <taxon>Helotiales</taxon>
        <taxon>Lachnaceae</taxon>
        <taxon>Lachnellula</taxon>
    </lineage>
</organism>
<accession>A0A8H8S7M8</accession>
<dbReference type="Pfam" id="PF02469">
    <property type="entry name" value="Fasciclin"/>
    <property type="match status" value="2"/>
</dbReference>
<evidence type="ECO:0000256" key="1">
    <source>
        <dbReference type="SAM" id="MobiDB-lite"/>
    </source>
</evidence>
<dbReference type="OrthoDB" id="7700931at2759"/>
<dbReference type="InterPro" id="IPR000782">
    <property type="entry name" value="FAS1_domain"/>
</dbReference>
<dbReference type="InterPro" id="IPR052061">
    <property type="entry name" value="PTE-AB_protein"/>
</dbReference>
<dbReference type="SMART" id="SM00554">
    <property type="entry name" value="FAS1"/>
    <property type="match status" value="2"/>
</dbReference>
<feature type="chain" id="PRO_5034712882" evidence="2">
    <location>
        <begin position="17"/>
        <end position="802"/>
    </location>
</feature>
<name>A0A8H8S7M8_9HELO</name>
<keyword evidence="2" id="KW-0732">Signal</keyword>
<gene>
    <name evidence="4" type="primary">aurS</name>
    <name evidence="4" type="ORF">LOCC1_G000515</name>
</gene>
<reference evidence="4 5" key="1">
    <citation type="submission" date="2018-05" db="EMBL/GenBank/DDBJ databases">
        <title>Genome sequencing and assembly of the regulated plant pathogen Lachnellula willkommii and related sister species for the development of diagnostic species identification markers.</title>
        <authorList>
            <person name="Giroux E."/>
            <person name="Bilodeau G."/>
        </authorList>
    </citation>
    <scope>NUCLEOTIDE SEQUENCE [LARGE SCALE GENOMIC DNA]</scope>
    <source>
        <strain evidence="4 5">CBS 160.35</strain>
    </source>
</reference>
<sequence>MKLINTLLPLAAVSSAFVIPDEQLTKQILIQSEKDSQTFFNRLQGNAEAAWNGVEETLKDAVAFSENAIDNAINAGKNARSAFECHMSMTKFDTQGWLDSSMPLSTMQDVDIFAGTNDHPHKPHEPHHGHGPHHHKPNQTVYELIASSKYTTKLAKLINEYPDLVDMLNGTAANYTVFAPTDKAFEKIPHHHKPSKEIIKKILAYHVSPDFYPAGRVLVTHTIPTALSEDSLGGEPQRLRVGLSLSKALNINFYSRIIAINIFGTNGVIHGVDSLLLPPPPALKIVELLPGEFSTLQLGLIKTGLVDTIADADHEGGTFFAPSNWAFQKLGPKINAFLFSSYGEKYLKGLLEYHVVANQTLYSDAFYKQKDAESNADDEVDAEGIPRGYFHVDLPTLLEEKSLSIDVARYGGFITIKINGFSSVSVQDGIAKDGVIHVVSSVLVPPKTPGGAQYAGEEMSVEEFVERLDGYINKDFFQRINRSLQTSAMITRLPVRLLPLSTASKLASLSSRRCLDVSGLLGTSPQAIRCQYQRNYSTFPSPPPPPPPPLAADTEASKPVDLRSQFASQQQASQPKQKRSLRPFIYATLFLLLGLTTGQYTRLIVAPPPLPEAGSSEDKLMVEFLHKQGEKLPIVQSLSTDPAWESYDAYGSIPEESRAARLTSGPLAGARALGGFQRVFYNKESGEVVTVIWFGGAISGWPGVVHGGVTSTVLDEVLGRCAVKTFPAKTGVTANLQINFLKPVVTNAFYVVRAVPQAEGQTDTKRWVNGRLEMLDGRVCAEAKSLYVVPKKFKTRPIADKF</sequence>
<dbReference type="PANTHER" id="PTHR47260:SF1">
    <property type="entry name" value="UPF0644 PROTEIN PB2B4.06"/>
    <property type="match status" value="1"/>
</dbReference>
<dbReference type="InterPro" id="IPR006683">
    <property type="entry name" value="Thioestr_dom"/>
</dbReference>
<dbReference type="Proteomes" id="UP000443090">
    <property type="component" value="Unassembled WGS sequence"/>
</dbReference>
<dbReference type="PROSITE" id="PS50213">
    <property type="entry name" value="FAS1"/>
    <property type="match status" value="2"/>
</dbReference>
<evidence type="ECO:0000313" key="4">
    <source>
        <dbReference type="EMBL" id="TVY49958.1"/>
    </source>
</evidence>
<dbReference type="CDD" id="cd03443">
    <property type="entry name" value="PaaI_thioesterase"/>
    <property type="match status" value="1"/>
</dbReference>
<dbReference type="AlphaFoldDB" id="A0A8H8S7M8"/>
<dbReference type="InterPro" id="IPR036378">
    <property type="entry name" value="FAS1_dom_sf"/>
</dbReference>
<evidence type="ECO:0000259" key="3">
    <source>
        <dbReference type="PROSITE" id="PS50213"/>
    </source>
</evidence>
<feature type="signal peptide" evidence="2">
    <location>
        <begin position="1"/>
        <end position="16"/>
    </location>
</feature>
<feature type="region of interest" description="Disordered" evidence="1">
    <location>
        <begin position="535"/>
        <end position="577"/>
    </location>
</feature>
<keyword evidence="5" id="KW-1185">Reference proteome</keyword>
<dbReference type="PANTHER" id="PTHR47260">
    <property type="entry name" value="UPF0644 PROTEIN PB2B4.06"/>
    <property type="match status" value="1"/>
</dbReference>
<dbReference type="EMBL" id="QGMI01000003">
    <property type="protein sequence ID" value="TVY49958.1"/>
    <property type="molecule type" value="Genomic_DNA"/>
</dbReference>
<feature type="compositionally biased region" description="Pro residues" evidence="1">
    <location>
        <begin position="540"/>
        <end position="550"/>
    </location>
</feature>
<dbReference type="SUPFAM" id="SSF54637">
    <property type="entry name" value="Thioesterase/thiol ester dehydrase-isomerase"/>
    <property type="match status" value="1"/>
</dbReference>
<protein>
    <submittedName>
        <fullName evidence="4">Aurofusarin biosynthesis cluster protein</fullName>
    </submittedName>
</protein>
<feature type="compositionally biased region" description="Low complexity" evidence="1">
    <location>
        <begin position="563"/>
        <end position="575"/>
    </location>
</feature>
<dbReference type="Gene3D" id="3.10.129.10">
    <property type="entry name" value="Hotdog Thioesterase"/>
    <property type="match status" value="1"/>
</dbReference>
<feature type="domain" description="FAS1" evidence="3">
    <location>
        <begin position="280"/>
        <end position="443"/>
    </location>
</feature>
<dbReference type="FunFam" id="2.30.180.10:FF:000042">
    <property type="entry name" value="Fasciclin domain family"/>
    <property type="match status" value="1"/>
</dbReference>
<evidence type="ECO:0000313" key="5">
    <source>
        <dbReference type="Proteomes" id="UP000443090"/>
    </source>
</evidence>
<dbReference type="Gene3D" id="2.30.180.10">
    <property type="entry name" value="FAS1 domain"/>
    <property type="match status" value="2"/>
</dbReference>
<proteinExistence type="predicted"/>
<comment type="caution">
    <text evidence="4">The sequence shown here is derived from an EMBL/GenBank/DDBJ whole genome shotgun (WGS) entry which is preliminary data.</text>
</comment>
<dbReference type="Pfam" id="PF03061">
    <property type="entry name" value="4HBT"/>
    <property type="match status" value="1"/>
</dbReference>
<dbReference type="InterPro" id="IPR029069">
    <property type="entry name" value="HotDog_dom_sf"/>
</dbReference>
<evidence type="ECO:0000256" key="2">
    <source>
        <dbReference type="SAM" id="SignalP"/>
    </source>
</evidence>